<accession>A0A8T0R6G7</accession>
<reference evidence="2" key="1">
    <citation type="submission" date="2020-05" db="EMBL/GenBank/DDBJ databases">
        <title>WGS assembly of Panicum virgatum.</title>
        <authorList>
            <person name="Lovell J.T."/>
            <person name="Jenkins J."/>
            <person name="Shu S."/>
            <person name="Juenger T.E."/>
            <person name="Schmutz J."/>
        </authorList>
    </citation>
    <scope>NUCLEOTIDE SEQUENCE</scope>
    <source>
        <strain evidence="2">AP13</strain>
    </source>
</reference>
<gene>
    <name evidence="2" type="ORF">PVAP13_6KG073780</name>
</gene>
<evidence type="ECO:0000313" key="3">
    <source>
        <dbReference type="Proteomes" id="UP000823388"/>
    </source>
</evidence>
<keyword evidence="1" id="KW-0812">Transmembrane</keyword>
<feature type="transmembrane region" description="Helical" evidence="1">
    <location>
        <begin position="6"/>
        <end position="31"/>
    </location>
</feature>
<proteinExistence type="predicted"/>
<dbReference type="SUPFAM" id="SSF51101">
    <property type="entry name" value="Mannose-binding lectins"/>
    <property type="match status" value="1"/>
</dbReference>
<keyword evidence="1" id="KW-1133">Transmembrane helix</keyword>
<keyword evidence="3" id="KW-1185">Reference proteome</keyword>
<dbReference type="InterPro" id="IPR036404">
    <property type="entry name" value="Jacalin-like_lectin_dom_sf"/>
</dbReference>
<evidence type="ECO:0000256" key="1">
    <source>
        <dbReference type="SAM" id="Phobius"/>
    </source>
</evidence>
<name>A0A8T0R6G7_PANVG</name>
<protein>
    <submittedName>
        <fullName evidence="2">Uncharacterized protein</fullName>
    </submittedName>
</protein>
<organism evidence="2 3">
    <name type="scientific">Panicum virgatum</name>
    <name type="common">Blackwell switchgrass</name>
    <dbReference type="NCBI Taxonomy" id="38727"/>
    <lineage>
        <taxon>Eukaryota</taxon>
        <taxon>Viridiplantae</taxon>
        <taxon>Streptophyta</taxon>
        <taxon>Embryophyta</taxon>
        <taxon>Tracheophyta</taxon>
        <taxon>Spermatophyta</taxon>
        <taxon>Magnoliopsida</taxon>
        <taxon>Liliopsida</taxon>
        <taxon>Poales</taxon>
        <taxon>Poaceae</taxon>
        <taxon>PACMAD clade</taxon>
        <taxon>Panicoideae</taxon>
        <taxon>Panicodae</taxon>
        <taxon>Paniceae</taxon>
        <taxon>Panicinae</taxon>
        <taxon>Panicum</taxon>
        <taxon>Panicum sect. Hiantes</taxon>
    </lineage>
</organism>
<sequence length="180" mass="20462">MFPPKIKWTLLCACVLLYMCVYWECSLLTLIGLARQPLYIGVAICLPCYLKATRSVTMRFKPDKVGGPWGGDHGNFRDIQVPPYRLLRLTIYSQENVLISSISFSYIGCDGCVYHEHDWGFVRETEAHQVRVGTHSYTFSSKQPLQRRSKQKFSIPHKVNGDEVGGALFLLAVFPTDLLN</sequence>
<dbReference type="Proteomes" id="UP000823388">
    <property type="component" value="Chromosome 6K"/>
</dbReference>
<comment type="caution">
    <text evidence="2">The sequence shown here is derived from an EMBL/GenBank/DDBJ whole genome shotgun (WGS) entry which is preliminary data.</text>
</comment>
<dbReference type="EMBL" id="CM029047">
    <property type="protein sequence ID" value="KAG2581287.1"/>
    <property type="molecule type" value="Genomic_DNA"/>
</dbReference>
<dbReference type="Gene3D" id="2.100.10.30">
    <property type="entry name" value="Jacalin-like lectin domain"/>
    <property type="match status" value="1"/>
</dbReference>
<keyword evidence="1" id="KW-0472">Membrane</keyword>
<evidence type="ECO:0000313" key="2">
    <source>
        <dbReference type="EMBL" id="KAG2581287.1"/>
    </source>
</evidence>
<dbReference type="AlphaFoldDB" id="A0A8T0R6G7"/>